<dbReference type="AlphaFoldDB" id="X0ZFW5"/>
<evidence type="ECO:0008006" key="2">
    <source>
        <dbReference type="Google" id="ProtNLM"/>
    </source>
</evidence>
<protein>
    <recommendedName>
        <fullName evidence="2">Transposase IS4-like domain-containing protein</fullName>
    </recommendedName>
</protein>
<dbReference type="EMBL" id="BART01004227">
    <property type="protein sequence ID" value="GAG68189.1"/>
    <property type="molecule type" value="Genomic_DNA"/>
</dbReference>
<reference evidence="1" key="1">
    <citation type="journal article" date="2014" name="Front. Microbiol.">
        <title>High frequency of phylogenetically diverse reductive dehalogenase-homologous genes in deep subseafloor sedimentary metagenomes.</title>
        <authorList>
            <person name="Kawai M."/>
            <person name="Futagami T."/>
            <person name="Toyoda A."/>
            <person name="Takaki Y."/>
            <person name="Nishi S."/>
            <person name="Hori S."/>
            <person name="Arai W."/>
            <person name="Tsubouchi T."/>
            <person name="Morono Y."/>
            <person name="Uchiyama I."/>
            <person name="Ito T."/>
            <person name="Fujiyama A."/>
            <person name="Inagaki F."/>
            <person name="Takami H."/>
        </authorList>
    </citation>
    <scope>NUCLEOTIDE SEQUENCE</scope>
    <source>
        <strain evidence="1">Expedition CK06-06</strain>
    </source>
</reference>
<name>X0ZFW5_9ZZZZ</name>
<evidence type="ECO:0000313" key="1">
    <source>
        <dbReference type="EMBL" id="GAG68189.1"/>
    </source>
</evidence>
<proteinExistence type="predicted"/>
<organism evidence="1">
    <name type="scientific">marine sediment metagenome</name>
    <dbReference type="NCBI Taxonomy" id="412755"/>
    <lineage>
        <taxon>unclassified sequences</taxon>
        <taxon>metagenomes</taxon>
        <taxon>ecological metagenomes</taxon>
    </lineage>
</organism>
<feature type="non-terminal residue" evidence="1">
    <location>
        <position position="1"/>
    </location>
</feature>
<comment type="caution">
    <text evidence="1">The sequence shown here is derived from an EMBL/GenBank/DDBJ whole genome shotgun (WGS) entry which is preliminary data.</text>
</comment>
<accession>X0ZFW5</accession>
<sequence length="130" mass="14426">GLVSGEGFATDASVIKADANRQKGVPGDEVINFLDTESASRPIREYLEGLDKENARTTIPKNISLTDPQSSWTAATGDRAFYAYSTNYLIDIENNIILDVEPTPAHRTAEVNSTRKMIERVEEKFDLKPH</sequence>
<gene>
    <name evidence="1" type="ORF">S01H4_10822</name>
</gene>